<feature type="region of interest" description="Disordered" evidence="1">
    <location>
        <begin position="67"/>
        <end position="98"/>
    </location>
</feature>
<protein>
    <submittedName>
        <fullName evidence="4">Serine/threonine protein phosphatase PrpC</fullName>
    </submittedName>
</protein>
<dbReference type="AlphaFoldDB" id="A0A1H6AL22"/>
<accession>A0A1I2BS65</accession>
<evidence type="ECO:0000256" key="1">
    <source>
        <dbReference type="SAM" id="MobiDB-lite"/>
    </source>
</evidence>
<keyword evidence="2" id="KW-1133">Transmembrane helix</keyword>
<dbReference type="Proteomes" id="UP000199690">
    <property type="component" value="Unassembled WGS sequence"/>
</dbReference>
<reference evidence="6 7" key="1">
    <citation type="submission" date="2016-10" db="EMBL/GenBank/DDBJ databases">
        <authorList>
            <person name="Varghese N."/>
            <person name="Submissions S."/>
        </authorList>
    </citation>
    <scope>NUCLEOTIDE SEQUENCE [LARGE SCALE GENOMIC DNA]</scope>
    <source>
        <strain evidence="7">ATCC 20501</strain>
        <strain evidence="5 6">CGMCC 4.3529</strain>
    </source>
</reference>
<evidence type="ECO:0000256" key="2">
    <source>
        <dbReference type="SAM" id="Phobius"/>
    </source>
</evidence>
<dbReference type="Proteomes" id="UP000236729">
    <property type="component" value="Unassembled WGS sequence"/>
</dbReference>
<dbReference type="EMBL" id="FOME01000012">
    <property type="protein sequence ID" value="SFE58939.1"/>
    <property type="molecule type" value="Genomic_DNA"/>
</dbReference>
<keyword evidence="6" id="KW-1185">Reference proteome</keyword>
<dbReference type="Gene3D" id="3.60.40.10">
    <property type="entry name" value="PPM-type phosphatase domain"/>
    <property type="match status" value="1"/>
</dbReference>
<feature type="domain" description="PPM-type phosphatase" evidence="3">
    <location>
        <begin position="150"/>
        <end position="375"/>
    </location>
</feature>
<feature type="transmembrane region" description="Helical" evidence="2">
    <location>
        <begin position="32"/>
        <end position="53"/>
    </location>
</feature>
<organism evidence="4 7">
    <name type="scientific">Saccharopolyspora kobensis</name>
    <dbReference type="NCBI Taxonomy" id="146035"/>
    <lineage>
        <taxon>Bacteria</taxon>
        <taxon>Bacillati</taxon>
        <taxon>Actinomycetota</taxon>
        <taxon>Actinomycetes</taxon>
        <taxon>Pseudonocardiales</taxon>
        <taxon>Pseudonocardiaceae</taxon>
        <taxon>Saccharopolyspora</taxon>
    </lineage>
</organism>
<evidence type="ECO:0000259" key="3">
    <source>
        <dbReference type="SMART" id="SM00331"/>
    </source>
</evidence>
<evidence type="ECO:0000313" key="7">
    <source>
        <dbReference type="Proteomes" id="UP000236729"/>
    </source>
</evidence>
<dbReference type="InterPro" id="IPR036457">
    <property type="entry name" value="PPM-type-like_dom_sf"/>
</dbReference>
<feature type="compositionally biased region" description="Pro residues" evidence="1">
    <location>
        <begin position="67"/>
        <end position="79"/>
    </location>
</feature>
<dbReference type="EMBL" id="FNVB01000003">
    <property type="protein sequence ID" value="SEG49092.1"/>
    <property type="molecule type" value="Genomic_DNA"/>
</dbReference>
<proteinExistence type="predicted"/>
<dbReference type="SUPFAM" id="SSF81606">
    <property type="entry name" value="PP2C-like"/>
    <property type="match status" value="1"/>
</dbReference>
<sequence length="378" mass="40203">MGRTIRMSRAWSAVLVIGAALLELYFLPEQWLFRLVVAVLALSGAILGGLALWGGSGKVREIVVPERIPPAPQPPPPRAPVREQPPVHVPDGPAPPKFGRGSKAQALPWLLPAHAVYPGIAADEAQLGDLAVRAASVVGPGHRCEEPVVPRQDAYRLGRDDDGRYLIAAVADGVSSSRSAELGATVAVSAAITVLRERLNTARDLETPAAAEIFSAVAARMTDTATSRNLRDSDVCAALVLAVIPAHPAPGEREMWVAWVGDASVWTLRDGAWSFAAGDDKRTTDGVESNALAHVLPDNPMTVASRRIQLRTGDVVALMTDGVGDALATLGEANRYFARKWAAPPSATSFADDVGYDAERFIDDRTAVTVWVGAREER</sequence>
<dbReference type="InterPro" id="IPR001932">
    <property type="entry name" value="PPM-type_phosphatase-like_dom"/>
</dbReference>
<feature type="compositionally biased region" description="Low complexity" evidence="1">
    <location>
        <begin position="82"/>
        <end position="91"/>
    </location>
</feature>
<gene>
    <name evidence="4" type="ORF">SAMN02982929_02371</name>
    <name evidence="5" type="ORF">SAMN05216506_112205</name>
</gene>
<evidence type="ECO:0000313" key="6">
    <source>
        <dbReference type="Proteomes" id="UP000199690"/>
    </source>
</evidence>
<keyword evidence="2" id="KW-0812">Transmembrane</keyword>
<accession>A0A1H6AL22</accession>
<dbReference type="Pfam" id="PF13672">
    <property type="entry name" value="PP2C_2"/>
    <property type="match status" value="1"/>
</dbReference>
<evidence type="ECO:0000313" key="5">
    <source>
        <dbReference type="EMBL" id="SFE58939.1"/>
    </source>
</evidence>
<dbReference type="RefSeq" id="WP_181138257.1">
    <property type="nucleotide sequence ID" value="NZ_FNVB01000003.1"/>
</dbReference>
<keyword evidence="2" id="KW-0472">Membrane</keyword>
<name>A0A1H6AL22_9PSEU</name>
<dbReference type="SMART" id="SM00331">
    <property type="entry name" value="PP2C_SIG"/>
    <property type="match status" value="1"/>
</dbReference>
<evidence type="ECO:0000313" key="4">
    <source>
        <dbReference type="EMBL" id="SEG49092.1"/>
    </source>
</evidence>
<reference evidence="4" key="2">
    <citation type="submission" date="2016-10" db="EMBL/GenBank/DDBJ databases">
        <authorList>
            <person name="de Groot N.N."/>
        </authorList>
    </citation>
    <scope>NUCLEOTIDE SEQUENCE [LARGE SCALE GENOMIC DNA]</scope>
    <source>
        <strain evidence="4">ATCC 20501</strain>
    </source>
</reference>
<dbReference type="SMR" id="A0A1H6AL22"/>